<sequence length="291" mass="33539">MKTGRIIKSISGVYRVDVDGELYDTKPRGLFRKNKFSPIVGDVVDFEVENVTEGYIHHVHDRKNELKRPPVSNIDHLIIVMSAVEPDFSTQLLDRFLVIAHSYHLRPRILVTKKDLTTDTIASQIKQNLAIYEAIGYKTQFIGVNDDVNDVFQAWGSGLAVLSGQSGVGKSTLLNHYFPELELETQHISKSLNRGRHTTRHVELYERSNGFIADTPGFSALDFDHIQKDEVKHYFLEINEFGEQCKFRNCNHIKEPKCQVKSEVELGNIAQFRYDHYVQLFNEIANRKERY</sequence>
<dbReference type="InterPro" id="IPR004881">
    <property type="entry name" value="Ribosome_biogen_GTPase_RsgA"/>
</dbReference>
<keyword evidence="8 10" id="KW-0694">RNA-binding</keyword>
<feature type="domain" description="CP-type G" evidence="12">
    <location>
        <begin position="63"/>
        <end position="221"/>
    </location>
</feature>
<name>A0A0D0RQA1_STAGA</name>
<keyword evidence="9 10" id="KW-0342">GTP-binding</keyword>
<comment type="cofactor">
    <cofactor evidence="10">
        <name>Zn(2+)</name>
        <dbReference type="ChEBI" id="CHEBI:29105"/>
    </cofactor>
    <text evidence="10">Binds 1 zinc ion per subunit.</text>
</comment>
<evidence type="ECO:0000256" key="8">
    <source>
        <dbReference type="ARBA" id="ARBA00022884"/>
    </source>
</evidence>
<keyword evidence="1 10" id="KW-0963">Cytoplasm</keyword>
<accession>A0A0D0RQA1</accession>
<gene>
    <name evidence="10 14" type="primary">rsgA</name>
    <name evidence="14" type="ORF">NCTC12195_02128</name>
    <name evidence="13" type="ORF">SGA02_07390</name>
</gene>
<evidence type="ECO:0000256" key="4">
    <source>
        <dbReference type="ARBA" id="ARBA00022730"/>
    </source>
</evidence>
<dbReference type="NCBIfam" id="TIGR00157">
    <property type="entry name" value="ribosome small subunit-dependent GTPase A"/>
    <property type="match status" value="1"/>
</dbReference>
<evidence type="ECO:0000313" key="13">
    <source>
        <dbReference type="EMBL" id="GEQ04911.1"/>
    </source>
</evidence>
<reference evidence="13 16" key="2">
    <citation type="submission" date="2019-07" db="EMBL/GenBank/DDBJ databases">
        <title>Whole genome shotgun sequence of Staphylococcus gallinarum NBRC 109767.</title>
        <authorList>
            <person name="Hosoyama A."/>
            <person name="Uohara A."/>
            <person name="Ohji S."/>
            <person name="Ichikawa N."/>
        </authorList>
    </citation>
    <scope>NUCLEOTIDE SEQUENCE [LARGE SCALE GENOMIC DNA]</scope>
    <source>
        <strain evidence="13 16">NBRC 109767</strain>
    </source>
</reference>
<dbReference type="AlphaFoldDB" id="A0A0D0RQA1"/>
<evidence type="ECO:0000256" key="9">
    <source>
        <dbReference type="ARBA" id="ARBA00023134"/>
    </source>
</evidence>
<feature type="binding site" evidence="10">
    <location>
        <position position="252"/>
    </location>
    <ligand>
        <name>Zn(2+)</name>
        <dbReference type="ChEBI" id="CHEBI:29105"/>
    </ligand>
</feature>
<dbReference type="HAMAP" id="MF_01820">
    <property type="entry name" value="GTPase_RsgA"/>
    <property type="match status" value="1"/>
</dbReference>
<evidence type="ECO:0000259" key="11">
    <source>
        <dbReference type="PROSITE" id="PS50936"/>
    </source>
</evidence>
<feature type="domain" description="EngC GTPase" evidence="11">
    <location>
        <begin position="72"/>
        <end position="219"/>
    </location>
</feature>
<dbReference type="InterPro" id="IPR031944">
    <property type="entry name" value="RsgA_N"/>
</dbReference>
<dbReference type="GeneID" id="93845429"/>
<keyword evidence="4 10" id="KW-0699">rRNA-binding</keyword>
<evidence type="ECO:0000313" key="15">
    <source>
        <dbReference type="Proteomes" id="UP000255277"/>
    </source>
</evidence>
<dbReference type="GO" id="GO:0042274">
    <property type="term" value="P:ribosomal small subunit biogenesis"/>
    <property type="evidence" value="ECO:0007669"/>
    <property type="project" value="UniProtKB-UniRule"/>
</dbReference>
<dbReference type="EMBL" id="UHDK01000001">
    <property type="protein sequence ID" value="SUM32680.1"/>
    <property type="molecule type" value="Genomic_DNA"/>
</dbReference>
<dbReference type="EC" id="3.6.1.-" evidence="10"/>
<dbReference type="EMBL" id="BKAX01000003">
    <property type="protein sequence ID" value="GEQ04911.1"/>
    <property type="molecule type" value="Genomic_DNA"/>
</dbReference>
<keyword evidence="5 10" id="KW-0547">Nucleotide-binding</keyword>
<keyword evidence="2 10" id="KW-0690">Ribosome biogenesis</keyword>
<comment type="function">
    <text evidence="10">One of several proteins that assist in the late maturation steps of the functional core of the 30S ribosomal subunit. Helps release RbfA from mature subunits. May play a role in the assembly of ribosomal proteins into the subunit. Circularly permuted GTPase that catalyzes slow GTP hydrolysis, GTPase activity is stimulated by the 30S ribosomal subunit.</text>
</comment>
<evidence type="ECO:0000256" key="1">
    <source>
        <dbReference type="ARBA" id="ARBA00022490"/>
    </source>
</evidence>
<dbReference type="SUPFAM" id="SSF50249">
    <property type="entry name" value="Nucleic acid-binding proteins"/>
    <property type="match status" value="1"/>
</dbReference>
<dbReference type="STRING" id="1293.SH09_06905"/>
<dbReference type="GO" id="GO:0005737">
    <property type="term" value="C:cytoplasm"/>
    <property type="evidence" value="ECO:0007669"/>
    <property type="project" value="UniProtKB-SubCell"/>
</dbReference>
<feature type="binding site" evidence="10">
    <location>
        <begin position="112"/>
        <end position="115"/>
    </location>
    <ligand>
        <name>GTP</name>
        <dbReference type="ChEBI" id="CHEBI:37565"/>
    </ligand>
</feature>
<dbReference type="GO" id="GO:0019843">
    <property type="term" value="F:rRNA binding"/>
    <property type="evidence" value="ECO:0007669"/>
    <property type="project" value="UniProtKB-KW"/>
</dbReference>
<comment type="similarity">
    <text evidence="10">Belongs to the TRAFAC class YlqF/YawG GTPase family. RsgA subfamily.</text>
</comment>
<dbReference type="CDD" id="cd01854">
    <property type="entry name" value="YjeQ_EngC"/>
    <property type="match status" value="1"/>
</dbReference>
<dbReference type="RefSeq" id="WP_042738894.1">
    <property type="nucleotide sequence ID" value="NZ_BKAX01000003.1"/>
</dbReference>
<dbReference type="PANTHER" id="PTHR32120:SF11">
    <property type="entry name" value="SMALL RIBOSOMAL SUBUNIT BIOGENESIS GTPASE RSGA 1, MITOCHONDRIAL-RELATED"/>
    <property type="match status" value="1"/>
</dbReference>
<dbReference type="Pfam" id="PF16745">
    <property type="entry name" value="RsgA_N"/>
    <property type="match status" value="1"/>
</dbReference>
<evidence type="ECO:0000259" key="12">
    <source>
        <dbReference type="PROSITE" id="PS51721"/>
    </source>
</evidence>
<evidence type="ECO:0000256" key="7">
    <source>
        <dbReference type="ARBA" id="ARBA00022833"/>
    </source>
</evidence>
<dbReference type="InterPro" id="IPR010914">
    <property type="entry name" value="RsgA_GTPase_dom"/>
</dbReference>
<protein>
    <recommendedName>
        <fullName evidence="10">Small ribosomal subunit biogenesis GTPase RsgA</fullName>
        <ecNumber evidence="10">3.6.1.-</ecNumber>
    </recommendedName>
</protein>
<dbReference type="Gene3D" id="1.10.40.50">
    <property type="entry name" value="Probable gtpase engc, domain 3"/>
    <property type="match status" value="1"/>
</dbReference>
<dbReference type="GO" id="GO:0003924">
    <property type="term" value="F:GTPase activity"/>
    <property type="evidence" value="ECO:0007669"/>
    <property type="project" value="UniProtKB-UniRule"/>
</dbReference>
<evidence type="ECO:0000256" key="6">
    <source>
        <dbReference type="ARBA" id="ARBA00022801"/>
    </source>
</evidence>
<evidence type="ECO:0000313" key="14">
    <source>
        <dbReference type="EMBL" id="SUM32680.1"/>
    </source>
</evidence>
<comment type="subunit">
    <text evidence="10">Monomer. Associates with 30S ribosomal subunit, binds 16S rRNA.</text>
</comment>
<evidence type="ECO:0000256" key="10">
    <source>
        <dbReference type="HAMAP-Rule" id="MF_01820"/>
    </source>
</evidence>
<keyword evidence="3 10" id="KW-0479">Metal-binding</keyword>
<keyword evidence="7 10" id="KW-0862">Zinc</keyword>
<feature type="binding site" evidence="10">
    <location>
        <position position="250"/>
    </location>
    <ligand>
        <name>Zn(2+)</name>
        <dbReference type="ChEBI" id="CHEBI:29105"/>
    </ligand>
</feature>
<dbReference type="GO" id="GO:0046872">
    <property type="term" value="F:metal ion binding"/>
    <property type="evidence" value="ECO:0007669"/>
    <property type="project" value="UniProtKB-KW"/>
</dbReference>
<comment type="subcellular location">
    <subcellularLocation>
        <location evidence="10">Cytoplasm</location>
    </subcellularLocation>
</comment>
<feature type="binding site" evidence="10">
    <location>
        <position position="245"/>
    </location>
    <ligand>
        <name>Zn(2+)</name>
        <dbReference type="ChEBI" id="CHEBI:29105"/>
    </ligand>
</feature>
<dbReference type="PROSITE" id="PS50936">
    <property type="entry name" value="ENGC_GTPASE"/>
    <property type="match status" value="1"/>
</dbReference>
<dbReference type="CDD" id="cd04466">
    <property type="entry name" value="S1_YloQ_GTPase"/>
    <property type="match status" value="1"/>
</dbReference>
<dbReference type="PROSITE" id="PS51721">
    <property type="entry name" value="G_CP"/>
    <property type="match status" value="1"/>
</dbReference>
<keyword evidence="16" id="KW-1185">Reference proteome</keyword>
<proteinExistence type="inferred from homology"/>
<dbReference type="InterPro" id="IPR030378">
    <property type="entry name" value="G_CP_dom"/>
</dbReference>
<evidence type="ECO:0000256" key="5">
    <source>
        <dbReference type="ARBA" id="ARBA00022741"/>
    </source>
</evidence>
<dbReference type="OrthoDB" id="9809485at2"/>
<dbReference type="Pfam" id="PF03193">
    <property type="entry name" value="RsgA_GTPase"/>
    <property type="match status" value="1"/>
</dbReference>
<evidence type="ECO:0000256" key="2">
    <source>
        <dbReference type="ARBA" id="ARBA00022517"/>
    </source>
</evidence>
<dbReference type="Proteomes" id="UP000321057">
    <property type="component" value="Unassembled WGS sequence"/>
</dbReference>
<reference evidence="14 15" key="1">
    <citation type="submission" date="2018-06" db="EMBL/GenBank/DDBJ databases">
        <authorList>
            <consortium name="Pathogen Informatics"/>
            <person name="Doyle S."/>
        </authorList>
    </citation>
    <scope>NUCLEOTIDE SEQUENCE [LARGE SCALE GENOMIC DNA]</scope>
    <source>
        <strain evidence="14 15">NCTC12195</strain>
    </source>
</reference>
<evidence type="ECO:0000313" key="16">
    <source>
        <dbReference type="Proteomes" id="UP000321057"/>
    </source>
</evidence>
<dbReference type="InterPro" id="IPR012340">
    <property type="entry name" value="NA-bd_OB-fold"/>
</dbReference>
<dbReference type="Gene3D" id="3.40.50.300">
    <property type="entry name" value="P-loop containing nucleotide triphosphate hydrolases"/>
    <property type="match status" value="1"/>
</dbReference>
<dbReference type="PANTHER" id="PTHR32120">
    <property type="entry name" value="SMALL RIBOSOMAL SUBUNIT BIOGENESIS GTPASE RSGA"/>
    <property type="match status" value="1"/>
</dbReference>
<feature type="binding site" evidence="10">
    <location>
        <begin position="164"/>
        <end position="172"/>
    </location>
    <ligand>
        <name>GTP</name>
        <dbReference type="ChEBI" id="CHEBI:37565"/>
    </ligand>
</feature>
<dbReference type="Gene3D" id="2.40.50.140">
    <property type="entry name" value="Nucleic acid-binding proteins"/>
    <property type="match status" value="1"/>
</dbReference>
<keyword evidence="6 10" id="KW-0378">Hydrolase</keyword>
<feature type="binding site" evidence="10">
    <location>
        <position position="258"/>
    </location>
    <ligand>
        <name>Zn(2+)</name>
        <dbReference type="ChEBI" id="CHEBI:29105"/>
    </ligand>
</feature>
<dbReference type="SUPFAM" id="SSF52540">
    <property type="entry name" value="P-loop containing nucleoside triphosphate hydrolases"/>
    <property type="match status" value="1"/>
</dbReference>
<dbReference type="Proteomes" id="UP000255277">
    <property type="component" value="Unassembled WGS sequence"/>
</dbReference>
<organism evidence="14 15">
    <name type="scientific">Staphylococcus gallinarum</name>
    <dbReference type="NCBI Taxonomy" id="1293"/>
    <lineage>
        <taxon>Bacteria</taxon>
        <taxon>Bacillati</taxon>
        <taxon>Bacillota</taxon>
        <taxon>Bacilli</taxon>
        <taxon>Bacillales</taxon>
        <taxon>Staphylococcaceae</taxon>
        <taxon>Staphylococcus</taxon>
    </lineage>
</organism>
<evidence type="ECO:0000256" key="3">
    <source>
        <dbReference type="ARBA" id="ARBA00022723"/>
    </source>
</evidence>
<dbReference type="GO" id="GO:0005525">
    <property type="term" value="F:GTP binding"/>
    <property type="evidence" value="ECO:0007669"/>
    <property type="project" value="UniProtKB-UniRule"/>
</dbReference>
<dbReference type="InterPro" id="IPR027417">
    <property type="entry name" value="P-loop_NTPase"/>
</dbReference>